<accession>A0A1J5QHG8</accession>
<feature type="transmembrane region" description="Helical" evidence="7">
    <location>
        <begin position="84"/>
        <end position="103"/>
    </location>
</feature>
<comment type="caution">
    <text evidence="8">The sequence shown here is derived from an EMBL/GenBank/DDBJ whole genome shotgun (WGS) entry which is preliminary data.</text>
</comment>
<dbReference type="Gene3D" id="1.10.3730.20">
    <property type="match status" value="1"/>
</dbReference>
<gene>
    <name evidence="8" type="primary">emrE_1</name>
    <name evidence="8" type="ORF">GALL_352300</name>
</gene>
<sequence length="109" mass="11480">MHWIYLFIAIVAEVTATSALRATAGFTRVAPSLLVVAGYGVSFYFLSRILQVIPVGLVYAIWSGVGIVLVSLVGWALLGQRLDAAALAGIGLIVAGVLVIHLFSTSMPH</sequence>
<keyword evidence="2" id="KW-0813">Transport</keyword>
<dbReference type="GO" id="GO:0005886">
    <property type="term" value="C:plasma membrane"/>
    <property type="evidence" value="ECO:0007669"/>
    <property type="project" value="UniProtKB-SubCell"/>
</dbReference>
<dbReference type="SUPFAM" id="SSF103481">
    <property type="entry name" value="Multidrug resistance efflux transporter EmrE"/>
    <property type="match status" value="1"/>
</dbReference>
<dbReference type="AlphaFoldDB" id="A0A1J5QHG8"/>
<evidence type="ECO:0000313" key="8">
    <source>
        <dbReference type="EMBL" id="OIQ82977.1"/>
    </source>
</evidence>
<evidence type="ECO:0000256" key="6">
    <source>
        <dbReference type="ARBA" id="ARBA00023136"/>
    </source>
</evidence>
<dbReference type="GO" id="GO:0015297">
    <property type="term" value="F:antiporter activity"/>
    <property type="evidence" value="ECO:0007669"/>
    <property type="project" value="TreeGrafter"/>
</dbReference>
<dbReference type="InterPro" id="IPR000390">
    <property type="entry name" value="Small_drug/metabolite_transptr"/>
</dbReference>
<feature type="transmembrane region" description="Helical" evidence="7">
    <location>
        <begin position="29"/>
        <end position="46"/>
    </location>
</feature>
<keyword evidence="3" id="KW-1003">Cell membrane</keyword>
<dbReference type="GO" id="GO:0015220">
    <property type="term" value="F:choline transmembrane transporter activity"/>
    <property type="evidence" value="ECO:0007669"/>
    <property type="project" value="TreeGrafter"/>
</dbReference>
<evidence type="ECO:0000256" key="7">
    <source>
        <dbReference type="SAM" id="Phobius"/>
    </source>
</evidence>
<dbReference type="FunFam" id="1.10.3730.20:FF:000001">
    <property type="entry name" value="Quaternary ammonium compound resistance transporter SugE"/>
    <property type="match status" value="1"/>
</dbReference>
<keyword evidence="5 7" id="KW-1133">Transmembrane helix</keyword>
<evidence type="ECO:0000256" key="2">
    <source>
        <dbReference type="ARBA" id="ARBA00022448"/>
    </source>
</evidence>
<dbReference type="EMBL" id="MLJW01000748">
    <property type="protein sequence ID" value="OIQ82977.1"/>
    <property type="molecule type" value="Genomic_DNA"/>
</dbReference>
<keyword evidence="6 7" id="KW-0472">Membrane</keyword>
<evidence type="ECO:0000256" key="3">
    <source>
        <dbReference type="ARBA" id="ARBA00022475"/>
    </source>
</evidence>
<organism evidence="8">
    <name type="scientific">mine drainage metagenome</name>
    <dbReference type="NCBI Taxonomy" id="410659"/>
    <lineage>
        <taxon>unclassified sequences</taxon>
        <taxon>metagenomes</taxon>
        <taxon>ecological metagenomes</taxon>
    </lineage>
</organism>
<dbReference type="Pfam" id="PF00893">
    <property type="entry name" value="Multi_Drug_Res"/>
    <property type="match status" value="1"/>
</dbReference>
<dbReference type="PANTHER" id="PTHR30561:SF1">
    <property type="entry name" value="MULTIDRUG TRANSPORTER EMRE"/>
    <property type="match status" value="1"/>
</dbReference>
<reference evidence="8" key="1">
    <citation type="submission" date="2016-10" db="EMBL/GenBank/DDBJ databases">
        <title>Sequence of Gallionella enrichment culture.</title>
        <authorList>
            <person name="Poehlein A."/>
            <person name="Muehling M."/>
            <person name="Daniel R."/>
        </authorList>
    </citation>
    <scope>NUCLEOTIDE SEQUENCE</scope>
</reference>
<evidence type="ECO:0000256" key="5">
    <source>
        <dbReference type="ARBA" id="ARBA00022989"/>
    </source>
</evidence>
<dbReference type="PANTHER" id="PTHR30561">
    <property type="entry name" value="SMR FAMILY PROTON-DEPENDENT DRUG EFFLUX TRANSPORTER SUGE"/>
    <property type="match status" value="1"/>
</dbReference>
<proteinExistence type="predicted"/>
<evidence type="ECO:0000256" key="1">
    <source>
        <dbReference type="ARBA" id="ARBA00004651"/>
    </source>
</evidence>
<dbReference type="InterPro" id="IPR037185">
    <property type="entry name" value="EmrE-like"/>
</dbReference>
<protein>
    <submittedName>
        <fullName evidence="8">Multidrug transporter EmrE</fullName>
    </submittedName>
</protein>
<feature type="transmembrane region" description="Helical" evidence="7">
    <location>
        <begin position="58"/>
        <end position="78"/>
    </location>
</feature>
<dbReference type="GO" id="GO:0015199">
    <property type="term" value="F:amino-acid betaine transmembrane transporter activity"/>
    <property type="evidence" value="ECO:0007669"/>
    <property type="project" value="TreeGrafter"/>
</dbReference>
<dbReference type="GO" id="GO:0031460">
    <property type="term" value="P:glycine betaine transport"/>
    <property type="evidence" value="ECO:0007669"/>
    <property type="project" value="TreeGrafter"/>
</dbReference>
<dbReference type="InterPro" id="IPR045324">
    <property type="entry name" value="Small_multidrug_res"/>
</dbReference>
<keyword evidence="4 7" id="KW-0812">Transmembrane</keyword>
<evidence type="ECO:0000256" key="4">
    <source>
        <dbReference type="ARBA" id="ARBA00022692"/>
    </source>
</evidence>
<name>A0A1J5QHG8_9ZZZZ</name>
<comment type="subcellular location">
    <subcellularLocation>
        <location evidence="1">Cell membrane</location>
        <topology evidence="1">Multi-pass membrane protein</topology>
    </subcellularLocation>
</comment>